<dbReference type="PANTHER" id="PTHR30203:SF24">
    <property type="entry name" value="BLR4935 PROTEIN"/>
    <property type="match status" value="1"/>
</dbReference>
<dbReference type="Pfam" id="PF02321">
    <property type="entry name" value="OEP"/>
    <property type="match status" value="1"/>
</dbReference>
<dbReference type="KEGG" id="gaw:V144x_18830"/>
<proteinExistence type="inferred from homology"/>
<dbReference type="SUPFAM" id="SSF56954">
    <property type="entry name" value="Outer membrane efflux proteins (OEP)"/>
    <property type="match status" value="1"/>
</dbReference>
<organism evidence="2 3">
    <name type="scientific">Gimesia aquarii</name>
    <dbReference type="NCBI Taxonomy" id="2527964"/>
    <lineage>
        <taxon>Bacteria</taxon>
        <taxon>Pseudomonadati</taxon>
        <taxon>Planctomycetota</taxon>
        <taxon>Planctomycetia</taxon>
        <taxon>Planctomycetales</taxon>
        <taxon>Planctomycetaceae</taxon>
        <taxon>Gimesia</taxon>
    </lineage>
</organism>
<sequence>MKEHPAVIVCGYGLVLSAVFAVGCATRSATVQDTGLAKIEAERVPTERTQIDNMSEPETDILQTSSEFLNSSIEGNQEVETVVSQPFPTHSLIELEQLAVDVNPRLVKLYQEYNAATSRARYVDELPDPKVGANVFGGAAIETAAGSQRAILSVSQMIPWLGKLSAEEQRASFEAFAIRADYLAERILVIAAVRTGWYRLYVIDQQIETTKANQQLLQSLIDVANAQIATGTATQGDVLLGTLELSKLEERLLTYRKLRVAVQAEVNRLLARDTDLPVITSNELHVDLPELSLNTLFQNSLTSQPEIQAAQLRTQATQWGIEVARLSRRPELTISGNYFFVDNNRPPSSIVNVGEDPWSLGAQVSVPLWREKYDALEDEATWKHLASNNSETEVIDRYDALITELLAEARRADETAVLYKNTILPQARQTLRADQESYSRGAVEFDRVIRDYRNLLTLELGYHQAIGELAISMAQICRAVGQDIPMTKLPSLPVLPDENEP</sequence>
<dbReference type="Proteomes" id="UP000318704">
    <property type="component" value="Chromosome"/>
</dbReference>
<dbReference type="PANTHER" id="PTHR30203">
    <property type="entry name" value="OUTER MEMBRANE CATION EFFLUX PROTEIN"/>
    <property type="match status" value="1"/>
</dbReference>
<dbReference type="InterPro" id="IPR010131">
    <property type="entry name" value="MdtP/NodT-like"/>
</dbReference>
<gene>
    <name evidence="2" type="ORF">V144x_18830</name>
</gene>
<evidence type="ECO:0000256" key="1">
    <source>
        <dbReference type="ARBA" id="ARBA00007613"/>
    </source>
</evidence>
<comment type="similarity">
    <text evidence="1">Belongs to the outer membrane factor (OMF) (TC 1.B.17) family.</text>
</comment>
<dbReference type="EMBL" id="CP037920">
    <property type="protein sequence ID" value="QDT96427.1"/>
    <property type="molecule type" value="Genomic_DNA"/>
</dbReference>
<evidence type="ECO:0000313" key="3">
    <source>
        <dbReference type="Proteomes" id="UP000318704"/>
    </source>
</evidence>
<dbReference type="AlphaFoldDB" id="A0A517VTT6"/>
<dbReference type="GO" id="GO:0015562">
    <property type="term" value="F:efflux transmembrane transporter activity"/>
    <property type="evidence" value="ECO:0007669"/>
    <property type="project" value="InterPro"/>
</dbReference>
<protein>
    <submittedName>
        <fullName evidence="2">Outer membrane efflux protein</fullName>
    </submittedName>
</protein>
<dbReference type="InterPro" id="IPR003423">
    <property type="entry name" value="OMP_efflux"/>
</dbReference>
<evidence type="ECO:0000313" key="2">
    <source>
        <dbReference type="EMBL" id="QDT96427.1"/>
    </source>
</evidence>
<reference evidence="2 3" key="1">
    <citation type="submission" date="2019-03" db="EMBL/GenBank/DDBJ databases">
        <title>Deep-cultivation of Planctomycetes and their phenomic and genomic characterization uncovers novel biology.</title>
        <authorList>
            <person name="Wiegand S."/>
            <person name="Jogler M."/>
            <person name="Boedeker C."/>
            <person name="Pinto D."/>
            <person name="Vollmers J."/>
            <person name="Rivas-Marin E."/>
            <person name="Kohn T."/>
            <person name="Peeters S.H."/>
            <person name="Heuer A."/>
            <person name="Rast P."/>
            <person name="Oberbeckmann S."/>
            <person name="Bunk B."/>
            <person name="Jeske O."/>
            <person name="Meyerdierks A."/>
            <person name="Storesund J.E."/>
            <person name="Kallscheuer N."/>
            <person name="Luecker S."/>
            <person name="Lage O.M."/>
            <person name="Pohl T."/>
            <person name="Merkel B.J."/>
            <person name="Hornburger P."/>
            <person name="Mueller R.-W."/>
            <person name="Bruemmer F."/>
            <person name="Labrenz M."/>
            <person name="Spormann A.M."/>
            <person name="Op den Camp H."/>
            <person name="Overmann J."/>
            <person name="Amann R."/>
            <person name="Jetten M.S.M."/>
            <person name="Mascher T."/>
            <person name="Medema M.H."/>
            <person name="Devos D.P."/>
            <person name="Kaster A.-K."/>
            <person name="Ovreas L."/>
            <person name="Rohde M."/>
            <person name="Galperin M.Y."/>
            <person name="Jogler C."/>
        </authorList>
    </citation>
    <scope>NUCLEOTIDE SEQUENCE [LARGE SCALE GENOMIC DNA]</scope>
    <source>
        <strain evidence="2 3">V144</strain>
    </source>
</reference>
<dbReference type="Gene3D" id="1.20.1600.10">
    <property type="entry name" value="Outer membrane efflux proteins (OEP)"/>
    <property type="match status" value="1"/>
</dbReference>
<accession>A0A517VTT6</accession>
<name>A0A517VTT6_9PLAN</name>
<dbReference type="PROSITE" id="PS51257">
    <property type="entry name" value="PROKAR_LIPOPROTEIN"/>
    <property type="match status" value="1"/>
</dbReference>
<dbReference type="RefSeq" id="WP_144984523.1">
    <property type="nucleotide sequence ID" value="NZ_CP037920.1"/>
</dbReference>